<protein>
    <submittedName>
        <fullName evidence="2">Uncharacterized protein</fullName>
    </submittedName>
</protein>
<feature type="region of interest" description="Disordered" evidence="1">
    <location>
        <begin position="122"/>
        <end position="153"/>
    </location>
</feature>
<name>A0ABR2N306_9ASPA</name>
<feature type="compositionally biased region" description="Polar residues" evidence="1">
    <location>
        <begin position="138"/>
        <end position="151"/>
    </location>
</feature>
<evidence type="ECO:0000313" key="2">
    <source>
        <dbReference type="EMBL" id="KAK8970741.1"/>
    </source>
</evidence>
<dbReference type="EMBL" id="JBBWWR010000001">
    <property type="protein sequence ID" value="KAK8970741.1"/>
    <property type="molecule type" value="Genomic_DNA"/>
</dbReference>
<feature type="region of interest" description="Disordered" evidence="1">
    <location>
        <begin position="375"/>
        <end position="404"/>
    </location>
</feature>
<sequence>MAPKTTSGLLGGGELVWTVLASASDEFGNVILMLETVDLSFVLQHPCKILDKDILKSCQHAKLHREDSVIKSKVRSTKVKVKASILTRLTRFGIPDRCNIEDVTITTGDILTEVAENALATVDESSSEDMPSLPSVPITENPSASNKSDQNLYPRPITRNQDFVDYILYHSFNNFRCRIIFNLGIFILSTAQLISDGLVKQFRHLDSCVLSRLISRPYQIWIMRAIVNRNSKLACRTPMLAFHPDVVILSIAHHRQVPISSLTGFRFMKIPSAKENRSQRCLPHHSQLPDPRIPLRSCISTSRPRFSFMLHIAFLSRIIEEHPFVFGLDAKNINHRPPEESRTAEGKEKTAYWRRRRVAKRPLVHDEEEAAPIRGGRRRTGGQMAVRQEQGNTAPVGGGGTFLE</sequence>
<gene>
    <name evidence="2" type="ORF">KSP40_PGU001463</name>
</gene>
<reference evidence="2 3" key="1">
    <citation type="journal article" date="2022" name="Nat. Plants">
        <title>Genomes of leafy and leafless Platanthera orchids illuminate the evolution of mycoheterotrophy.</title>
        <authorList>
            <person name="Li M.H."/>
            <person name="Liu K.W."/>
            <person name="Li Z."/>
            <person name="Lu H.C."/>
            <person name="Ye Q.L."/>
            <person name="Zhang D."/>
            <person name="Wang J.Y."/>
            <person name="Li Y.F."/>
            <person name="Zhong Z.M."/>
            <person name="Liu X."/>
            <person name="Yu X."/>
            <person name="Liu D.K."/>
            <person name="Tu X.D."/>
            <person name="Liu B."/>
            <person name="Hao Y."/>
            <person name="Liao X.Y."/>
            <person name="Jiang Y.T."/>
            <person name="Sun W.H."/>
            <person name="Chen J."/>
            <person name="Chen Y.Q."/>
            <person name="Ai Y."/>
            <person name="Zhai J.W."/>
            <person name="Wu S.S."/>
            <person name="Zhou Z."/>
            <person name="Hsiao Y.Y."/>
            <person name="Wu W.L."/>
            <person name="Chen Y.Y."/>
            <person name="Lin Y.F."/>
            <person name="Hsu J.L."/>
            <person name="Li C.Y."/>
            <person name="Wang Z.W."/>
            <person name="Zhao X."/>
            <person name="Zhong W.Y."/>
            <person name="Ma X.K."/>
            <person name="Ma L."/>
            <person name="Huang J."/>
            <person name="Chen G.Z."/>
            <person name="Huang M.Z."/>
            <person name="Huang L."/>
            <person name="Peng D.H."/>
            <person name="Luo Y.B."/>
            <person name="Zou S.Q."/>
            <person name="Chen S.P."/>
            <person name="Lan S."/>
            <person name="Tsai W.C."/>
            <person name="Van de Peer Y."/>
            <person name="Liu Z.J."/>
        </authorList>
    </citation>
    <scope>NUCLEOTIDE SEQUENCE [LARGE SCALE GENOMIC DNA]</scope>
    <source>
        <strain evidence="2">Lor288</strain>
    </source>
</reference>
<organism evidence="2 3">
    <name type="scientific">Platanthera guangdongensis</name>
    <dbReference type="NCBI Taxonomy" id="2320717"/>
    <lineage>
        <taxon>Eukaryota</taxon>
        <taxon>Viridiplantae</taxon>
        <taxon>Streptophyta</taxon>
        <taxon>Embryophyta</taxon>
        <taxon>Tracheophyta</taxon>
        <taxon>Spermatophyta</taxon>
        <taxon>Magnoliopsida</taxon>
        <taxon>Liliopsida</taxon>
        <taxon>Asparagales</taxon>
        <taxon>Orchidaceae</taxon>
        <taxon>Orchidoideae</taxon>
        <taxon>Orchideae</taxon>
        <taxon>Orchidinae</taxon>
        <taxon>Platanthera</taxon>
    </lineage>
</organism>
<proteinExistence type="predicted"/>
<accession>A0ABR2N306</accession>
<evidence type="ECO:0000313" key="3">
    <source>
        <dbReference type="Proteomes" id="UP001412067"/>
    </source>
</evidence>
<comment type="caution">
    <text evidence="2">The sequence shown here is derived from an EMBL/GenBank/DDBJ whole genome shotgun (WGS) entry which is preliminary data.</text>
</comment>
<keyword evidence="3" id="KW-1185">Reference proteome</keyword>
<dbReference type="Proteomes" id="UP001412067">
    <property type="component" value="Unassembled WGS sequence"/>
</dbReference>
<evidence type="ECO:0000256" key="1">
    <source>
        <dbReference type="SAM" id="MobiDB-lite"/>
    </source>
</evidence>